<accession>A0ABV8Q4P0</accession>
<sequence>MNRIRTAWARARGVAGDAGSATAEYVVATMAAVGFAGLLVIILKGDEVRTMLTDLVHRALSVGG</sequence>
<reference evidence="3" key="1">
    <citation type="journal article" date="2019" name="Int. J. Syst. Evol. Microbiol.">
        <title>The Global Catalogue of Microorganisms (GCM) 10K type strain sequencing project: providing services to taxonomists for standard genome sequencing and annotation.</title>
        <authorList>
            <consortium name="The Broad Institute Genomics Platform"/>
            <consortium name="The Broad Institute Genome Sequencing Center for Infectious Disease"/>
            <person name="Wu L."/>
            <person name="Ma J."/>
        </authorList>
    </citation>
    <scope>NUCLEOTIDE SEQUENCE [LARGE SCALE GENOMIC DNA]</scope>
    <source>
        <strain evidence="3">CGMCC 1.10363</strain>
    </source>
</reference>
<dbReference type="RefSeq" id="WP_390228414.1">
    <property type="nucleotide sequence ID" value="NZ_JBHSCN010000005.1"/>
</dbReference>
<evidence type="ECO:0000313" key="3">
    <source>
        <dbReference type="Proteomes" id="UP001595900"/>
    </source>
</evidence>
<evidence type="ECO:0000313" key="2">
    <source>
        <dbReference type="EMBL" id="MFC4243386.1"/>
    </source>
</evidence>
<keyword evidence="3" id="KW-1185">Reference proteome</keyword>
<proteinExistence type="predicted"/>
<dbReference type="EMBL" id="JBHSCN010000005">
    <property type="protein sequence ID" value="MFC4243386.1"/>
    <property type="molecule type" value="Genomic_DNA"/>
</dbReference>
<dbReference type="Pfam" id="PF14029">
    <property type="entry name" value="DUF4244"/>
    <property type="match status" value="1"/>
</dbReference>
<dbReference type="InterPro" id="IPR025338">
    <property type="entry name" value="DUF4244"/>
</dbReference>
<name>A0ABV8Q4P0_9MICO</name>
<organism evidence="2 3">
    <name type="scientific">Gryllotalpicola reticulitermitis</name>
    <dbReference type="NCBI Taxonomy" id="1184153"/>
    <lineage>
        <taxon>Bacteria</taxon>
        <taxon>Bacillati</taxon>
        <taxon>Actinomycetota</taxon>
        <taxon>Actinomycetes</taxon>
        <taxon>Micrococcales</taxon>
        <taxon>Microbacteriaceae</taxon>
        <taxon>Gryllotalpicola</taxon>
    </lineage>
</organism>
<gene>
    <name evidence="2" type="ORF">ACFOYW_08370</name>
</gene>
<comment type="caution">
    <text evidence="2">The sequence shown here is derived from an EMBL/GenBank/DDBJ whole genome shotgun (WGS) entry which is preliminary data.</text>
</comment>
<keyword evidence="1" id="KW-0472">Membrane</keyword>
<protein>
    <submittedName>
        <fullName evidence="2">DUF4244 domain-containing protein</fullName>
    </submittedName>
</protein>
<keyword evidence="1" id="KW-0812">Transmembrane</keyword>
<dbReference type="Proteomes" id="UP001595900">
    <property type="component" value="Unassembled WGS sequence"/>
</dbReference>
<evidence type="ECO:0000256" key="1">
    <source>
        <dbReference type="SAM" id="Phobius"/>
    </source>
</evidence>
<keyword evidence="1" id="KW-1133">Transmembrane helix</keyword>
<feature type="transmembrane region" description="Helical" evidence="1">
    <location>
        <begin position="25"/>
        <end position="43"/>
    </location>
</feature>